<accession>A0A6B0RCC4</accession>
<evidence type="ECO:0000313" key="2">
    <source>
        <dbReference type="Proteomes" id="UP000322234"/>
    </source>
</evidence>
<comment type="caution">
    <text evidence="1">The sequence shown here is derived from an EMBL/GenBank/DDBJ whole genome shotgun (WGS) entry which is preliminary data.</text>
</comment>
<dbReference type="AlphaFoldDB" id="A0A6B0RCC4"/>
<dbReference type="EMBL" id="VBQZ03000035">
    <property type="protein sequence ID" value="MXQ86962.1"/>
    <property type="molecule type" value="Genomic_DNA"/>
</dbReference>
<organism evidence="1 2">
    <name type="scientific">Bos mutus</name>
    <name type="common">wild yak</name>
    <dbReference type="NCBI Taxonomy" id="72004"/>
    <lineage>
        <taxon>Eukaryota</taxon>
        <taxon>Metazoa</taxon>
        <taxon>Chordata</taxon>
        <taxon>Craniata</taxon>
        <taxon>Vertebrata</taxon>
        <taxon>Euteleostomi</taxon>
        <taxon>Mammalia</taxon>
        <taxon>Eutheria</taxon>
        <taxon>Laurasiatheria</taxon>
        <taxon>Artiodactyla</taxon>
        <taxon>Ruminantia</taxon>
        <taxon>Pecora</taxon>
        <taxon>Bovidae</taxon>
        <taxon>Bovinae</taxon>
        <taxon>Bos</taxon>
    </lineage>
</organism>
<sequence length="146" mass="16010">METAPANAAALACGLGPGIEKALRIRPNESLEDSCFVGTLPHSMETGDRKQKNPCELKLPVMKQANLCITVQKHEGKDWCRARSTSACMLCLVIAPADLKCEIGNLKLANTSMLEKCTVKKSEFHGIFPPHTKDEILQEIIEIAYT</sequence>
<protein>
    <submittedName>
        <fullName evidence="1">Uncharacterized protein</fullName>
    </submittedName>
</protein>
<proteinExistence type="predicted"/>
<keyword evidence="2" id="KW-1185">Reference proteome</keyword>
<gene>
    <name evidence="1" type="ORF">E5288_WYG019327</name>
</gene>
<reference evidence="1" key="1">
    <citation type="submission" date="2019-10" db="EMBL/GenBank/DDBJ databases">
        <title>The sequence and de novo assembly of the wild yak genome.</title>
        <authorList>
            <person name="Liu Y."/>
        </authorList>
    </citation>
    <scope>NUCLEOTIDE SEQUENCE [LARGE SCALE GENOMIC DNA]</scope>
    <source>
        <strain evidence="1">WY2019</strain>
    </source>
</reference>
<name>A0A6B0RCC4_9CETA</name>
<evidence type="ECO:0000313" key="1">
    <source>
        <dbReference type="EMBL" id="MXQ86962.1"/>
    </source>
</evidence>
<dbReference type="Proteomes" id="UP000322234">
    <property type="component" value="Unassembled WGS sequence"/>
</dbReference>